<dbReference type="Proteomes" id="UP000824165">
    <property type="component" value="Unassembled WGS sequence"/>
</dbReference>
<reference evidence="1" key="1">
    <citation type="submission" date="2020-10" db="EMBL/GenBank/DDBJ databases">
        <authorList>
            <person name="Gilroy R."/>
        </authorList>
    </citation>
    <scope>NUCLEOTIDE SEQUENCE</scope>
    <source>
        <strain evidence="1">CHK181-108</strain>
    </source>
</reference>
<dbReference type="AlphaFoldDB" id="A0A9D1H2P8"/>
<organism evidence="1 2">
    <name type="scientific">Candidatus Ornithomonoglobus intestinigallinarum</name>
    <dbReference type="NCBI Taxonomy" id="2840894"/>
    <lineage>
        <taxon>Bacteria</taxon>
        <taxon>Bacillati</taxon>
        <taxon>Bacillota</taxon>
        <taxon>Clostridia</taxon>
        <taxon>Candidatus Ornithomonoglobus</taxon>
    </lineage>
</organism>
<comment type="caution">
    <text evidence="1">The sequence shown here is derived from an EMBL/GenBank/DDBJ whole genome shotgun (WGS) entry which is preliminary data.</text>
</comment>
<gene>
    <name evidence="1" type="ORF">IAA60_06040</name>
</gene>
<protein>
    <submittedName>
        <fullName evidence="1">Uncharacterized protein</fullName>
    </submittedName>
</protein>
<accession>A0A9D1H2P8</accession>
<evidence type="ECO:0000313" key="2">
    <source>
        <dbReference type="Proteomes" id="UP000824165"/>
    </source>
</evidence>
<proteinExistence type="predicted"/>
<name>A0A9D1H2P8_9FIRM</name>
<reference evidence="1" key="2">
    <citation type="journal article" date="2021" name="PeerJ">
        <title>Extensive microbial diversity within the chicken gut microbiome revealed by metagenomics and culture.</title>
        <authorList>
            <person name="Gilroy R."/>
            <person name="Ravi A."/>
            <person name="Getino M."/>
            <person name="Pursley I."/>
            <person name="Horton D.L."/>
            <person name="Alikhan N.F."/>
            <person name="Baker D."/>
            <person name="Gharbi K."/>
            <person name="Hall N."/>
            <person name="Watson M."/>
            <person name="Adriaenssens E.M."/>
            <person name="Foster-Nyarko E."/>
            <person name="Jarju S."/>
            <person name="Secka A."/>
            <person name="Antonio M."/>
            <person name="Oren A."/>
            <person name="Chaudhuri R.R."/>
            <person name="La Ragione R."/>
            <person name="Hildebrand F."/>
            <person name="Pallen M.J."/>
        </authorList>
    </citation>
    <scope>NUCLEOTIDE SEQUENCE</scope>
    <source>
        <strain evidence="1">CHK181-108</strain>
    </source>
</reference>
<evidence type="ECO:0000313" key="1">
    <source>
        <dbReference type="EMBL" id="HIT85450.1"/>
    </source>
</evidence>
<dbReference type="EMBL" id="DVLU01000060">
    <property type="protein sequence ID" value="HIT85450.1"/>
    <property type="molecule type" value="Genomic_DNA"/>
</dbReference>
<sequence length="61" mass="6639">MKYEVPEINISKFSVENIVTLSAAQTAYDAVNTALGEGKISGATSNPQLYRTTMDEWVNGN</sequence>